<name>A0A0C1IVV7_9BACT</name>
<accession>A0A0C1IVV7</accession>
<gene>
    <name evidence="1" type="ORF">OI18_10915</name>
</gene>
<dbReference type="AlphaFoldDB" id="A0A0C1IVV7"/>
<comment type="caution">
    <text evidence="1">The sequence shown here is derived from an EMBL/GenBank/DDBJ whole genome shotgun (WGS) entry which is preliminary data.</text>
</comment>
<dbReference type="Proteomes" id="UP000031408">
    <property type="component" value="Unassembled WGS sequence"/>
</dbReference>
<reference evidence="1 2" key="1">
    <citation type="submission" date="2014-11" db="EMBL/GenBank/DDBJ databases">
        <title>Genome sequence of Flavihumibacter solisilvae 3-3.</title>
        <authorList>
            <person name="Zhou G."/>
            <person name="Li M."/>
            <person name="Wang G."/>
        </authorList>
    </citation>
    <scope>NUCLEOTIDE SEQUENCE [LARGE SCALE GENOMIC DNA]</scope>
    <source>
        <strain evidence="1 2">3-3</strain>
    </source>
</reference>
<keyword evidence="2" id="KW-1185">Reference proteome</keyword>
<protein>
    <submittedName>
        <fullName evidence="1">Uncharacterized protein</fullName>
    </submittedName>
</protein>
<evidence type="ECO:0000313" key="2">
    <source>
        <dbReference type="Proteomes" id="UP000031408"/>
    </source>
</evidence>
<evidence type="ECO:0000313" key="1">
    <source>
        <dbReference type="EMBL" id="KIC94604.1"/>
    </source>
</evidence>
<proteinExistence type="predicted"/>
<dbReference type="RefSeq" id="WP_039139825.1">
    <property type="nucleotide sequence ID" value="NZ_JSVC01000011.1"/>
</dbReference>
<dbReference type="EMBL" id="JSVC01000011">
    <property type="protein sequence ID" value="KIC94604.1"/>
    <property type="molecule type" value="Genomic_DNA"/>
</dbReference>
<sequence>MKNNRRTLLYWFTAVFSGLMFRRIFSSGKKEEVTTMKFLSHDGKLVEVDSKYISRKKRSVEKEEIKNWVQRN</sequence>
<organism evidence="1 2">
    <name type="scientific">Flavihumibacter solisilvae</name>
    <dbReference type="NCBI Taxonomy" id="1349421"/>
    <lineage>
        <taxon>Bacteria</taxon>
        <taxon>Pseudomonadati</taxon>
        <taxon>Bacteroidota</taxon>
        <taxon>Chitinophagia</taxon>
        <taxon>Chitinophagales</taxon>
        <taxon>Chitinophagaceae</taxon>
        <taxon>Flavihumibacter</taxon>
    </lineage>
</organism>